<evidence type="ECO:0000256" key="6">
    <source>
        <dbReference type="ARBA" id="ARBA00022989"/>
    </source>
</evidence>
<keyword evidence="3" id="KW-0813">Transport</keyword>
<keyword evidence="10" id="KW-1185">Reference proteome</keyword>
<feature type="transmembrane region" description="Helical" evidence="8">
    <location>
        <begin position="254"/>
        <end position="281"/>
    </location>
</feature>
<dbReference type="SUPFAM" id="SSF81345">
    <property type="entry name" value="ABC transporter involved in vitamin B12 uptake, BtuC"/>
    <property type="match status" value="1"/>
</dbReference>
<organism evidence="9 10">
    <name type="scientific">Cellulomonas edaphi</name>
    <dbReference type="NCBI Taxonomy" id="3053468"/>
    <lineage>
        <taxon>Bacteria</taxon>
        <taxon>Bacillati</taxon>
        <taxon>Actinomycetota</taxon>
        <taxon>Actinomycetes</taxon>
        <taxon>Micrococcales</taxon>
        <taxon>Cellulomonadaceae</taxon>
        <taxon>Cellulomonas</taxon>
    </lineage>
</organism>
<proteinExistence type="inferred from homology"/>
<feature type="transmembrane region" description="Helical" evidence="8">
    <location>
        <begin position="26"/>
        <end position="47"/>
    </location>
</feature>
<comment type="similarity">
    <text evidence="2">Belongs to the binding-protein-dependent transport system permease family. FecCD subfamily.</text>
</comment>
<evidence type="ECO:0000256" key="5">
    <source>
        <dbReference type="ARBA" id="ARBA00022692"/>
    </source>
</evidence>
<dbReference type="InterPro" id="IPR037294">
    <property type="entry name" value="ABC_BtuC-like"/>
</dbReference>
<evidence type="ECO:0000256" key="8">
    <source>
        <dbReference type="SAM" id="Phobius"/>
    </source>
</evidence>
<evidence type="ECO:0000313" key="10">
    <source>
        <dbReference type="Proteomes" id="UP001321453"/>
    </source>
</evidence>
<keyword evidence="4" id="KW-1003">Cell membrane</keyword>
<dbReference type="PANTHER" id="PTHR30472">
    <property type="entry name" value="FERRIC ENTEROBACTIN TRANSPORT SYSTEM PERMEASE PROTEIN"/>
    <property type="match status" value="1"/>
</dbReference>
<comment type="subcellular location">
    <subcellularLocation>
        <location evidence="1">Cell membrane</location>
        <topology evidence="1">Multi-pass membrane protein</topology>
    </subcellularLocation>
</comment>
<dbReference type="CDD" id="cd06550">
    <property type="entry name" value="TM_ABC_iron-siderophores_like"/>
    <property type="match status" value="1"/>
</dbReference>
<feature type="transmembrane region" description="Helical" evidence="8">
    <location>
        <begin position="216"/>
        <end position="234"/>
    </location>
</feature>
<feature type="transmembrane region" description="Helical" evidence="8">
    <location>
        <begin position="164"/>
        <end position="186"/>
    </location>
</feature>
<dbReference type="PANTHER" id="PTHR30472:SF24">
    <property type="entry name" value="FERRIC ENTEROBACTIN TRANSPORT SYSTEM PERMEASE PROTEIN FEPG"/>
    <property type="match status" value="1"/>
</dbReference>
<gene>
    <name evidence="9" type="ORF">QRT05_00190</name>
</gene>
<feature type="transmembrane region" description="Helical" evidence="8">
    <location>
        <begin position="81"/>
        <end position="99"/>
    </location>
</feature>
<dbReference type="RefSeq" id="WP_289444119.1">
    <property type="nucleotide sequence ID" value="NZ_JAUCGR010000001.1"/>
</dbReference>
<evidence type="ECO:0000256" key="2">
    <source>
        <dbReference type="ARBA" id="ARBA00007935"/>
    </source>
</evidence>
<name>A0ABT7S293_9CELL</name>
<sequence>MSVDLGRPVAVWRPRPRTSLRVDRRAVAVGLVLLAIVCVLAVVSLAYGTYQLSLGEVVGALTGNGDRRAHTLVVEWRLPRLLFAIGCGIALALAGSIFQSLTRNPLGSPDVIGLDAGSYAGAVIVTLVIGSTAYTDIALGSLVGGLLTAALVYVLAYRRGAQGFRLIIVGIAVAAMLSSFNAYVMMREDPQTAMIVAAWGAGSLASLGYSQLVPFSIALVALLPLAALLARPLAQLELGDDAARSQGVHAERVRLGATILGVAFASLVSAAAGPIAFVALVAPQIAHRLARTAGPSPVVSALTGAALLVSADVVAQHLAVATGLVTVTLGGLYFIWLLIREYRRS</sequence>
<dbReference type="Proteomes" id="UP001321453">
    <property type="component" value="Unassembled WGS sequence"/>
</dbReference>
<keyword evidence="6 8" id="KW-1133">Transmembrane helix</keyword>
<protein>
    <submittedName>
        <fullName evidence="9">Iron chelate uptake ABC transporter family permease subunit</fullName>
    </submittedName>
</protein>
<feature type="transmembrane region" description="Helical" evidence="8">
    <location>
        <begin position="111"/>
        <end position="131"/>
    </location>
</feature>
<feature type="transmembrane region" description="Helical" evidence="8">
    <location>
        <begin position="317"/>
        <end position="339"/>
    </location>
</feature>
<dbReference type="Gene3D" id="1.10.3470.10">
    <property type="entry name" value="ABC transporter involved in vitamin B12 uptake, BtuC"/>
    <property type="match status" value="1"/>
</dbReference>
<evidence type="ECO:0000256" key="7">
    <source>
        <dbReference type="ARBA" id="ARBA00023136"/>
    </source>
</evidence>
<reference evidence="9 10" key="1">
    <citation type="submission" date="2023-06" db="EMBL/GenBank/DDBJ databases">
        <title>Cellulomonas sp. MW9 Whole genome sequence.</title>
        <authorList>
            <person name="Park S."/>
        </authorList>
    </citation>
    <scope>NUCLEOTIDE SEQUENCE [LARGE SCALE GENOMIC DNA]</scope>
    <source>
        <strain evidence="9 10">MW9</strain>
    </source>
</reference>
<evidence type="ECO:0000313" key="9">
    <source>
        <dbReference type="EMBL" id="MDM7829739.1"/>
    </source>
</evidence>
<accession>A0ABT7S293</accession>
<feature type="transmembrane region" description="Helical" evidence="8">
    <location>
        <begin position="137"/>
        <end position="157"/>
    </location>
</feature>
<evidence type="ECO:0000256" key="3">
    <source>
        <dbReference type="ARBA" id="ARBA00022448"/>
    </source>
</evidence>
<dbReference type="Pfam" id="PF01032">
    <property type="entry name" value="FecCD"/>
    <property type="match status" value="1"/>
</dbReference>
<evidence type="ECO:0000256" key="4">
    <source>
        <dbReference type="ARBA" id="ARBA00022475"/>
    </source>
</evidence>
<keyword evidence="7 8" id="KW-0472">Membrane</keyword>
<keyword evidence="5 8" id="KW-0812">Transmembrane</keyword>
<evidence type="ECO:0000256" key="1">
    <source>
        <dbReference type="ARBA" id="ARBA00004651"/>
    </source>
</evidence>
<dbReference type="InterPro" id="IPR000522">
    <property type="entry name" value="ABC_transptr_permease_BtuC"/>
</dbReference>
<dbReference type="EMBL" id="JAUCGR010000001">
    <property type="protein sequence ID" value="MDM7829739.1"/>
    <property type="molecule type" value="Genomic_DNA"/>
</dbReference>
<comment type="caution">
    <text evidence="9">The sequence shown here is derived from an EMBL/GenBank/DDBJ whole genome shotgun (WGS) entry which is preliminary data.</text>
</comment>